<reference evidence="2 5" key="2">
    <citation type="journal article" date="2020" name="Front. Plant Sci.">
        <title>Isolation of Rhizosphere Bacteria That Improve Quality and Water Stress Tolerance in Greenhouse Ornamentals.</title>
        <authorList>
            <person name="Nordstedt N.P."/>
            <person name="Jones M.L."/>
        </authorList>
    </citation>
    <scope>NUCLEOTIDE SEQUENCE [LARGE SCALE GENOMIC DNA]</scope>
    <source>
        <strain evidence="2 5">C6C2</strain>
    </source>
</reference>
<organism evidence="3 4">
    <name type="scientific">Herbaspirillum robiniae</name>
    <dbReference type="NCBI Taxonomy" id="2014887"/>
    <lineage>
        <taxon>Bacteria</taxon>
        <taxon>Pseudomonadati</taxon>
        <taxon>Pseudomonadota</taxon>
        <taxon>Betaproteobacteria</taxon>
        <taxon>Burkholderiales</taxon>
        <taxon>Oxalobacteraceae</taxon>
        <taxon>Herbaspirillum</taxon>
    </lineage>
</organism>
<evidence type="ECO:0000313" key="3">
    <source>
        <dbReference type="EMBL" id="OWY27153.1"/>
    </source>
</evidence>
<keyword evidence="1" id="KW-0732">Signal</keyword>
<evidence type="ECO:0000313" key="4">
    <source>
        <dbReference type="Proteomes" id="UP000197596"/>
    </source>
</evidence>
<accession>A0A246WLL0</accession>
<dbReference type="EMBL" id="JABFMT010000014">
    <property type="protein sequence ID" value="NUU02731.1"/>
    <property type="molecule type" value="Genomic_DNA"/>
</dbReference>
<comment type="caution">
    <text evidence="3">The sequence shown here is derived from an EMBL/GenBank/DDBJ whole genome shotgun (WGS) entry which is preliminary data.</text>
</comment>
<dbReference type="RefSeq" id="WP_079216167.1">
    <property type="nucleotide sequence ID" value="NZ_CP018845.1"/>
</dbReference>
<dbReference type="Proteomes" id="UP000536746">
    <property type="component" value="Unassembled WGS sequence"/>
</dbReference>
<evidence type="ECO:0000313" key="5">
    <source>
        <dbReference type="Proteomes" id="UP000536746"/>
    </source>
</evidence>
<proteinExistence type="predicted"/>
<evidence type="ECO:0000313" key="2">
    <source>
        <dbReference type="EMBL" id="NUU02731.1"/>
    </source>
</evidence>
<feature type="chain" id="PRO_5012738363" evidence="1">
    <location>
        <begin position="20"/>
        <end position="66"/>
    </location>
</feature>
<reference evidence="3 4" key="1">
    <citation type="submission" date="2017-06" db="EMBL/GenBank/DDBJ databases">
        <title>Herbaspirillum phytohormonus sp. nov., isolated from the root nodule of Robinia pseudoacacia in lead-zinc mine.</title>
        <authorList>
            <person name="Fan M."/>
            <person name="Lin Y."/>
        </authorList>
    </citation>
    <scope>NUCLEOTIDE SEQUENCE [LARGE SCALE GENOMIC DNA]</scope>
    <source>
        <strain evidence="3 4">HZ10</strain>
    </source>
</reference>
<name>A0A246WLL0_9BURK</name>
<feature type="signal peptide" evidence="1">
    <location>
        <begin position="1"/>
        <end position="19"/>
    </location>
</feature>
<dbReference type="EMBL" id="NJGU01000013">
    <property type="protein sequence ID" value="OWY27153.1"/>
    <property type="molecule type" value="Genomic_DNA"/>
</dbReference>
<protein>
    <submittedName>
        <fullName evidence="3">Uncharacterized protein</fullName>
    </submittedName>
</protein>
<dbReference type="AlphaFoldDB" id="A0A246WLL0"/>
<sequence length="66" mass="7230">MISAKNLMLALGVAGAAVAAALNVLARDARRRDRYLQRVALQRWEDEGGNLYPIKGVPPARRSGER</sequence>
<gene>
    <name evidence="3" type="ORF">CEJ42_21265</name>
    <name evidence="2" type="ORF">HNO84_14085</name>
</gene>
<keyword evidence="5" id="KW-1185">Reference proteome</keyword>
<evidence type="ECO:0000256" key="1">
    <source>
        <dbReference type="SAM" id="SignalP"/>
    </source>
</evidence>
<dbReference type="Proteomes" id="UP000197596">
    <property type="component" value="Unassembled WGS sequence"/>
</dbReference>